<feature type="non-terminal residue" evidence="1">
    <location>
        <position position="1"/>
    </location>
</feature>
<accession>A0A820KWY0</accession>
<reference evidence="1" key="1">
    <citation type="submission" date="2021-02" db="EMBL/GenBank/DDBJ databases">
        <authorList>
            <person name="Nowell W R."/>
        </authorList>
    </citation>
    <scope>NUCLEOTIDE SEQUENCE</scope>
</reference>
<evidence type="ECO:0000313" key="2">
    <source>
        <dbReference type="Proteomes" id="UP000663823"/>
    </source>
</evidence>
<dbReference type="EMBL" id="CAJOAX010061096">
    <property type="protein sequence ID" value="CAF4343591.1"/>
    <property type="molecule type" value="Genomic_DNA"/>
</dbReference>
<dbReference type="Proteomes" id="UP000663823">
    <property type="component" value="Unassembled WGS sequence"/>
</dbReference>
<gene>
    <name evidence="1" type="ORF">OTI717_LOCUS43321</name>
</gene>
<protein>
    <submittedName>
        <fullName evidence="1">Uncharacterized protein</fullName>
    </submittedName>
</protein>
<dbReference type="AlphaFoldDB" id="A0A820KWY0"/>
<name>A0A820KWY0_9BILA</name>
<evidence type="ECO:0000313" key="1">
    <source>
        <dbReference type="EMBL" id="CAF4343591.1"/>
    </source>
</evidence>
<sequence>FMITGAMYWSQDLRQLTNENLPQLHKTDYEYKLNEVEFQQIDLNLADNHLKNKNPLFIGELHDIPIYPLKLNINQIQFGLLDI</sequence>
<organism evidence="1 2">
    <name type="scientific">Rotaria sordida</name>
    <dbReference type="NCBI Taxonomy" id="392033"/>
    <lineage>
        <taxon>Eukaryota</taxon>
        <taxon>Metazoa</taxon>
        <taxon>Spiralia</taxon>
        <taxon>Gnathifera</taxon>
        <taxon>Rotifera</taxon>
        <taxon>Eurotatoria</taxon>
        <taxon>Bdelloidea</taxon>
        <taxon>Philodinida</taxon>
        <taxon>Philodinidae</taxon>
        <taxon>Rotaria</taxon>
    </lineage>
</organism>
<proteinExistence type="predicted"/>
<comment type="caution">
    <text evidence="1">The sequence shown here is derived from an EMBL/GenBank/DDBJ whole genome shotgun (WGS) entry which is preliminary data.</text>
</comment>